<dbReference type="EMBL" id="JAAVJH010000004">
    <property type="protein sequence ID" value="NJR78472.1"/>
    <property type="molecule type" value="Genomic_DNA"/>
</dbReference>
<sequence>MTRLGRLLIGALTMIAPPAAAQDVVMALDPTLMTGWSGVAAAGEYAKRDFGTRLSRSSARRSALAATPAATAARLAYQPDAAVRNRVYGRTIAQIEKSSPKDAAQVRQLLMSGAMRRDVARHMARYGMSPNNLADTTGLYLATAWMASRGSNADPTPAQMKGLRAQVAGVMAGMPAMAGASNATKAEIAEANIVQAAFASAAGGHAARDASFAPTVRSAVVRGVKGSYQMDLSRLNLTNSGLR</sequence>
<keyword evidence="1" id="KW-0732">Signal</keyword>
<protein>
    <submittedName>
        <fullName evidence="2">Uncharacterized protein</fullName>
    </submittedName>
</protein>
<dbReference type="Pfam" id="PF20388">
    <property type="entry name" value="DUF6683"/>
    <property type="match status" value="1"/>
</dbReference>
<reference evidence="2 3" key="1">
    <citation type="submission" date="2020-03" db="EMBL/GenBank/DDBJ databases">
        <authorList>
            <person name="Wang L."/>
            <person name="He N."/>
            <person name="Li Y."/>
            <person name="Fang Y."/>
            <person name="Zhang F."/>
        </authorList>
    </citation>
    <scope>NUCLEOTIDE SEQUENCE [LARGE SCALE GENOMIC DNA]</scope>
    <source>
        <strain evidence="2 3">36D10-4-7</strain>
    </source>
</reference>
<feature type="chain" id="PRO_5046246382" evidence="1">
    <location>
        <begin position="22"/>
        <end position="243"/>
    </location>
</feature>
<proteinExistence type="predicted"/>
<name>A0ABX1CQ29_9SPHN</name>
<dbReference type="InterPro" id="IPR046505">
    <property type="entry name" value="DUF6683"/>
</dbReference>
<evidence type="ECO:0000256" key="1">
    <source>
        <dbReference type="SAM" id="SignalP"/>
    </source>
</evidence>
<dbReference type="RefSeq" id="WP_168134021.1">
    <property type="nucleotide sequence ID" value="NZ_JAAVJH010000004.1"/>
</dbReference>
<comment type="caution">
    <text evidence="2">The sequence shown here is derived from an EMBL/GenBank/DDBJ whole genome shotgun (WGS) entry which is preliminary data.</text>
</comment>
<accession>A0ABX1CQ29</accession>
<evidence type="ECO:0000313" key="3">
    <source>
        <dbReference type="Proteomes" id="UP000732399"/>
    </source>
</evidence>
<gene>
    <name evidence="2" type="ORF">HBH26_07735</name>
</gene>
<keyword evidence="3" id="KW-1185">Reference proteome</keyword>
<evidence type="ECO:0000313" key="2">
    <source>
        <dbReference type="EMBL" id="NJR78472.1"/>
    </source>
</evidence>
<organism evidence="2 3">
    <name type="scientific">Sphingomonas corticis</name>
    <dbReference type="NCBI Taxonomy" id="2722791"/>
    <lineage>
        <taxon>Bacteria</taxon>
        <taxon>Pseudomonadati</taxon>
        <taxon>Pseudomonadota</taxon>
        <taxon>Alphaproteobacteria</taxon>
        <taxon>Sphingomonadales</taxon>
        <taxon>Sphingomonadaceae</taxon>
        <taxon>Sphingomonas</taxon>
    </lineage>
</organism>
<dbReference type="Proteomes" id="UP000732399">
    <property type="component" value="Unassembled WGS sequence"/>
</dbReference>
<feature type="signal peptide" evidence="1">
    <location>
        <begin position="1"/>
        <end position="21"/>
    </location>
</feature>